<dbReference type="EC" id="5.1.3.1" evidence="7 10"/>
<proteinExistence type="inferred from homology"/>
<dbReference type="NCBIfam" id="TIGR01163">
    <property type="entry name" value="rpe"/>
    <property type="match status" value="1"/>
</dbReference>
<evidence type="ECO:0000313" key="15">
    <source>
        <dbReference type="EMBL" id="SET39350.1"/>
    </source>
</evidence>
<comment type="cofactor">
    <cofactor evidence="3">
        <name>Co(2+)</name>
        <dbReference type="ChEBI" id="CHEBI:48828"/>
    </cofactor>
</comment>
<dbReference type="OrthoDB" id="1645589at2"/>
<feature type="binding site" evidence="10 13">
    <location>
        <position position="174"/>
    </location>
    <ligand>
        <name>a divalent metal cation</name>
        <dbReference type="ChEBI" id="CHEBI:60240"/>
    </ligand>
</feature>
<dbReference type="FunFam" id="3.20.20.70:FF:000004">
    <property type="entry name" value="Ribulose-phosphate 3-epimerase"/>
    <property type="match status" value="1"/>
</dbReference>
<dbReference type="SUPFAM" id="SSF51366">
    <property type="entry name" value="Ribulose-phoshate binding barrel"/>
    <property type="match status" value="1"/>
</dbReference>
<evidence type="ECO:0000256" key="13">
    <source>
        <dbReference type="PIRSR" id="PIRSR001461-2"/>
    </source>
</evidence>
<dbReference type="PROSITE" id="PS01086">
    <property type="entry name" value="RIBUL_P_3_EPIMER_2"/>
    <property type="match status" value="1"/>
</dbReference>
<comment type="pathway">
    <text evidence="10">Carbohydrate degradation.</text>
</comment>
<dbReference type="Pfam" id="PF00834">
    <property type="entry name" value="Ribul_P_3_epim"/>
    <property type="match status" value="1"/>
</dbReference>
<evidence type="ECO:0000256" key="2">
    <source>
        <dbReference type="ARBA" id="ARBA00001936"/>
    </source>
</evidence>
<feature type="binding site" evidence="10 13">
    <location>
        <position position="32"/>
    </location>
    <ligand>
        <name>a divalent metal cation</name>
        <dbReference type="ChEBI" id="CHEBI:60240"/>
    </ligand>
</feature>
<comment type="catalytic activity">
    <reaction evidence="1 10 11">
        <text>D-ribulose 5-phosphate = D-xylulose 5-phosphate</text>
        <dbReference type="Rhea" id="RHEA:13677"/>
        <dbReference type="ChEBI" id="CHEBI:57737"/>
        <dbReference type="ChEBI" id="CHEBI:58121"/>
        <dbReference type="EC" id="5.1.3.1"/>
    </reaction>
</comment>
<dbReference type="InterPro" id="IPR026019">
    <property type="entry name" value="Ribul_P_3_epim"/>
</dbReference>
<dbReference type="InterPro" id="IPR000056">
    <property type="entry name" value="Ribul_P_3_epim-like"/>
</dbReference>
<accession>A0A1I0E3Y6</accession>
<evidence type="ECO:0000313" key="16">
    <source>
        <dbReference type="Proteomes" id="UP000199820"/>
    </source>
</evidence>
<keyword evidence="13" id="KW-0464">Manganese</keyword>
<keyword evidence="13" id="KW-0862">Zinc</keyword>
<dbReference type="GO" id="GO:0019323">
    <property type="term" value="P:pentose catabolic process"/>
    <property type="evidence" value="ECO:0007669"/>
    <property type="project" value="UniProtKB-UniRule"/>
</dbReference>
<keyword evidence="16" id="KW-1185">Reference proteome</keyword>
<keyword evidence="9 10" id="KW-0413">Isomerase</keyword>
<comment type="cofactor">
    <cofactor evidence="2">
        <name>Mn(2+)</name>
        <dbReference type="ChEBI" id="CHEBI:29035"/>
    </cofactor>
</comment>
<dbReference type="InterPro" id="IPR011060">
    <property type="entry name" value="RibuloseP-bd_barrel"/>
</dbReference>
<dbReference type="Proteomes" id="UP000199820">
    <property type="component" value="Unassembled WGS sequence"/>
</dbReference>
<comment type="similarity">
    <text evidence="6 10 11">Belongs to the ribulose-phosphate 3-epimerase family.</text>
</comment>
<feature type="binding site" evidence="10 14">
    <location>
        <position position="65"/>
    </location>
    <ligand>
        <name>substrate</name>
    </ligand>
</feature>
<evidence type="ECO:0000256" key="12">
    <source>
        <dbReference type="PIRSR" id="PIRSR001461-1"/>
    </source>
</evidence>
<feature type="binding site" evidence="10">
    <location>
        <begin position="174"/>
        <end position="176"/>
    </location>
    <ligand>
        <name>substrate</name>
    </ligand>
</feature>
<dbReference type="PANTHER" id="PTHR11749">
    <property type="entry name" value="RIBULOSE-5-PHOSPHATE-3-EPIMERASE"/>
    <property type="match status" value="1"/>
</dbReference>
<evidence type="ECO:0000256" key="6">
    <source>
        <dbReference type="ARBA" id="ARBA00009541"/>
    </source>
</evidence>
<feature type="binding site" evidence="10 13">
    <location>
        <position position="65"/>
    </location>
    <ligand>
        <name>a divalent metal cation</name>
        <dbReference type="ChEBI" id="CHEBI:60240"/>
    </ligand>
</feature>
<dbReference type="AlphaFoldDB" id="A0A1I0E3Y6"/>
<dbReference type="Gene3D" id="3.20.20.70">
    <property type="entry name" value="Aldolase class I"/>
    <property type="match status" value="1"/>
</dbReference>
<evidence type="ECO:0000256" key="3">
    <source>
        <dbReference type="ARBA" id="ARBA00001941"/>
    </source>
</evidence>
<evidence type="ECO:0000256" key="14">
    <source>
        <dbReference type="PIRSR" id="PIRSR001461-3"/>
    </source>
</evidence>
<feature type="binding site" evidence="10 13">
    <location>
        <position position="34"/>
    </location>
    <ligand>
        <name>a divalent metal cation</name>
        <dbReference type="ChEBI" id="CHEBI:60240"/>
    </ligand>
</feature>
<sequence>MIILSPSVLGADFTKLGEQIAAVDRAGAEYIHLDVMDGSFVPSISFGMPVIASIRGCTGRIFDVHMMVEEPGRFVDDLKKAGADIVCVHQEACRHLDRTVNQIREAGMSPAVALNPATPVETLSCILPYVDMVLVMSVNPGFGGQKFIPYTLEKIRALRRMIDEQGLKCRIEIDGGVKLSNVEEILQAGADTIVVGSGVFSGDAEKNAADFMEIFRKYNA</sequence>
<dbReference type="RefSeq" id="WP_074649280.1">
    <property type="nucleotide sequence ID" value="NZ_FOIL01000016.1"/>
</dbReference>
<evidence type="ECO:0000256" key="9">
    <source>
        <dbReference type="ARBA" id="ARBA00023235"/>
    </source>
</evidence>
<dbReference type="PIRSF" id="PIRSF001461">
    <property type="entry name" value="RPE"/>
    <property type="match status" value="1"/>
</dbReference>
<evidence type="ECO:0000256" key="8">
    <source>
        <dbReference type="ARBA" id="ARBA00022723"/>
    </source>
</evidence>
<evidence type="ECO:0000256" key="1">
    <source>
        <dbReference type="ARBA" id="ARBA00001782"/>
    </source>
</evidence>
<name>A0A1I0E3Y6_9FIRM</name>
<dbReference type="CDD" id="cd00429">
    <property type="entry name" value="RPE"/>
    <property type="match status" value="1"/>
</dbReference>
<feature type="binding site" evidence="10 14">
    <location>
        <position position="7"/>
    </location>
    <ligand>
        <name>substrate</name>
    </ligand>
</feature>
<dbReference type="STRING" id="1526.SAMN02910262_00602"/>
<reference evidence="15 16" key="1">
    <citation type="submission" date="2016-10" db="EMBL/GenBank/DDBJ databases">
        <authorList>
            <person name="de Groot N.N."/>
        </authorList>
    </citation>
    <scope>NUCLEOTIDE SEQUENCE [LARGE SCALE GENOMIC DNA]</scope>
    <source>
        <strain evidence="15 16">KH1P1</strain>
    </source>
</reference>
<keyword evidence="8 10" id="KW-0479">Metal-binding</keyword>
<dbReference type="EMBL" id="FOIL01000016">
    <property type="protein sequence ID" value="SET39350.1"/>
    <property type="molecule type" value="Genomic_DNA"/>
</dbReference>
<feature type="active site" description="Proton acceptor" evidence="10 12">
    <location>
        <position position="34"/>
    </location>
</feature>
<evidence type="ECO:0000256" key="7">
    <source>
        <dbReference type="ARBA" id="ARBA00013188"/>
    </source>
</evidence>
<evidence type="ECO:0000256" key="11">
    <source>
        <dbReference type="PIRNR" id="PIRNR001461"/>
    </source>
</evidence>
<comment type="cofactor">
    <cofactor evidence="5">
        <name>Fe(2+)</name>
        <dbReference type="ChEBI" id="CHEBI:29033"/>
    </cofactor>
</comment>
<protein>
    <recommendedName>
        <fullName evidence="7 10">Ribulose-phosphate 3-epimerase</fullName>
        <ecNumber evidence="7 10">5.1.3.1</ecNumber>
    </recommendedName>
</protein>
<dbReference type="GO" id="GO:0005737">
    <property type="term" value="C:cytoplasm"/>
    <property type="evidence" value="ECO:0007669"/>
    <property type="project" value="UniProtKB-ARBA"/>
</dbReference>
<organism evidence="15 16">
    <name type="scientific">[Clostridium] aminophilum</name>
    <dbReference type="NCBI Taxonomy" id="1526"/>
    <lineage>
        <taxon>Bacteria</taxon>
        <taxon>Bacillati</taxon>
        <taxon>Bacillota</taxon>
        <taxon>Clostridia</taxon>
        <taxon>Lachnospirales</taxon>
        <taxon>Lachnospiraceae</taxon>
    </lineage>
</organism>
<dbReference type="NCBIfam" id="NF004076">
    <property type="entry name" value="PRK05581.1-4"/>
    <property type="match status" value="1"/>
</dbReference>
<dbReference type="GO" id="GO:0004750">
    <property type="term" value="F:D-ribulose-phosphate 3-epimerase activity"/>
    <property type="evidence" value="ECO:0007669"/>
    <property type="project" value="UniProtKB-UniRule"/>
</dbReference>
<dbReference type="GO" id="GO:0046872">
    <property type="term" value="F:metal ion binding"/>
    <property type="evidence" value="ECO:0007669"/>
    <property type="project" value="UniProtKB-UniRule"/>
</dbReference>
<keyword evidence="10 11" id="KW-0119">Carbohydrate metabolism</keyword>
<evidence type="ECO:0000256" key="4">
    <source>
        <dbReference type="ARBA" id="ARBA00001947"/>
    </source>
</evidence>
<comment type="function">
    <text evidence="10">Catalyzes the reversible epimerization of D-ribulose 5-phosphate to D-xylulose 5-phosphate.</text>
</comment>
<dbReference type="GO" id="GO:0006098">
    <property type="term" value="P:pentose-phosphate shunt"/>
    <property type="evidence" value="ECO:0007669"/>
    <property type="project" value="UniProtKB-UniRule"/>
</dbReference>
<evidence type="ECO:0000256" key="10">
    <source>
        <dbReference type="HAMAP-Rule" id="MF_02227"/>
    </source>
</evidence>
<keyword evidence="13" id="KW-0170">Cobalt</keyword>
<feature type="binding site" evidence="10 14">
    <location>
        <begin position="141"/>
        <end position="144"/>
    </location>
    <ligand>
        <name>substrate</name>
    </ligand>
</feature>
<comment type="cofactor">
    <cofactor evidence="4">
        <name>Zn(2+)</name>
        <dbReference type="ChEBI" id="CHEBI:29105"/>
    </cofactor>
</comment>
<gene>
    <name evidence="10" type="primary">rpe</name>
    <name evidence="15" type="ORF">SAMN04487771_101622</name>
</gene>
<dbReference type="eggNOG" id="COG0036">
    <property type="taxonomic scope" value="Bacteria"/>
</dbReference>
<evidence type="ECO:0000256" key="5">
    <source>
        <dbReference type="ARBA" id="ARBA00001954"/>
    </source>
</evidence>
<comment type="cofactor">
    <cofactor evidence="10 13">
        <name>a divalent metal cation</name>
        <dbReference type="ChEBI" id="CHEBI:60240"/>
    </cofactor>
    <text evidence="10 13">Binds 1 divalent metal cation per subunit.</text>
</comment>
<feature type="active site" description="Proton donor" evidence="10 12">
    <location>
        <position position="174"/>
    </location>
</feature>
<dbReference type="HAMAP" id="MF_02227">
    <property type="entry name" value="RPE"/>
    <property type="match status" value="1"/>
</dbReference>
<feature type="binding site" evidence="14">
    <location>
        <position position="176"/>
    </location>
    <ligand>
        <name>substrate</name>
    </ligand>
</feature>
<dbReference type="InterPro" id="IPR013785">
    <property type="entry name" value="Aldolase_TIM"/>
</dbReference>
<feature type="binding site" evidence="10 14">
    <location>
        <begin position="196"/>
        <end position="197"/>
    </location>
    <ligand>
        <name>substrate</name>
    </ligand>
</feature>